<sequence length="233" mass="26335">MDQLNSLAGKAINKGPNCKPVIAIQLACESLQLYDWNLNLAAQLAGCSVKAYGDALSAARKQLDIQPTIALNTLVTALGSTTMLTFAEKLWDDFEKRYKDSLTGTKKDHIDQELELSCWKGAVIFSCAKAFGDKLNKDNLSRLCSCNQKELNVCIKAVEEVCSKQLAEFKEESRAPKKRKIKEVVEETVKSNKKFNPVSGISSMVDRRDYRTTKRYKDYMIWHKNMVQQLEQI</sequence>
<dbReference type="GO" id="GO:0006270">
    <property type="term" value="P:DNA replication initiation"/>
    <property type="evidence" value="ECO:0007669"/>
    <property type="project" value="TreeGrafter"/>
</dbReference>
<dbReference type="Gene3D" id="1.10.472.10">
    <property type="entry name" value="Cyclin-like"/>
    <property type="match status" value="1"/>
</dbReference>
<dbReference type="OrthoDB" id="5552484at2759"/>
<dbReference type="InterPro" id="IPR020529">
    <property type="entry name" value="ORC6_met/pln"/>
</dbReference>
<dbReference type="PANTHER" id="PTHR13394:SF0">
    <property type="entry name" value="ORIGIN RECOGNITION COMPLEX SUBUNIT 6"/>
    <property type="match status" value="1"/>
</dbReference>
<evidence type="ECO:0000313" key="2">
    <source>
        <dbReference type="Proteomes" id="UP000253551"/>
    </source>
</evidence>
<evidence type="ECO:0000313" key="1">
    <source>
        <dbReference type="EMBL" id="RCI06994.1"/>
    </source>
</evidence>
<keyword evidence="2" id="KW-1185">Reference proteome</keyword>
<reference evidence="1 2" key="1">
    <citation type="journal article" date="2018" name="G3 (Bethesda)">
        <title>Phylogenetic and Phylogenomic Definition of Rhizopus Species.</title>
        <authorList>
            <person name="Gryganskyi A.P."/>
            <person name="Golan J."/>
            <person name="Dolatabadi S."/>
            <person name="Mondo S."/>
            <person name="Robb S."/>
            <person name="Idnurm A."/>
            <person name="Muszewska A."/>
            <person name="Steczkiewicz K."/>
            <person name="Masonjones S."/>
            <person name="Liao H.L."/>
            <person name="Gajdeczka M.T."/>
            <person name="Anike F."/>
            <person name="Vuek A."/>
            <person name="Anishchenko I.M."/>
            <person name="Voigt K."/>
            <person name="de Hoog G.S."/>
            <person name="Smith M.E."/>
            <person name="Heitman J."/>
            <person name="Vilgalys R."/>
            <person name="Stajich J.E."/>
        </authorList>
    </citation>
    <scope>NUCLEOTIDE SEQUENCE [LARGE SCALE GENOMIC DNA]</scope>
    <source>
        <strain evidence="1 2">LSU 92-RS-03</strain>
    </source>
</reference>
<accession>A0A367KXU3</accession>
<name>A0A367KXU3_RHIST</name>
<organism evidence="1 2">
    <name type="scientific">Rhizopus stolonifer</name>
    <name type="common">Rhizopus nigricans</name>
    <dbReference type="NCBI Taxonomy" id="4846"/>
    <lineage>
        <taxon>Eukaryota</taxon>
        <taxon>Fungi</taxon>
        <taxon>Fungi incertae sedis</taxon>
        <taxon>Mucoromycota</taxon>
        <taxon>Mucoromycotina</taxon>
        <taxon>Mucoromycetes</taxon>
        <taxon>Mucorales</taxon>
        <taxon>Mucorineae</taxon>
        <taxon>Rhizopodaceae</taxon>
        <taxon>Rhizopus</taxon>
    </lineage>
</organism>
<dbReference type="EMBL" id="PJQM01000049">
    <property type="protein sequence ID" value="RCI06994.1"/>
    <property type="molecule type" value="Genomic_DNA"/>
</dbReference>
<comment type="caution">
    <text evidence="1">The sequence shown here is derived from an EMBL/GenBank/DDBJ whole genome shotgun (WGS) entry which is preliminary data.</text>
</comment>
<dbReference type="Proteomes" id="UP000253551">
    <property type="component" value="Unassembled WGS sequence"/>
</dbReference>
<dbReference type="GO" id="GO:0005664">
    <property type="term" value="C:nuclear origin of replication recognition complex"/>
    <property type="evidence" value="ECO:0007669"/>
    <property type="project" value="InterPro"/>
</dbReference>
<dbReference type="AlphaFoldDB" id="A0A367KXU3"/>
<proteinExistence type="predicted"/>
<dbReference type="STRING" id="4846.A0A367KXU3"/>
<dbReference type="PANTHER" id="PTHR13394">
    <property type="entry name" value="ORIGIN RECOGNITION COMPLEX SUBUNIT 6"/>
    <property type="match status" value="1"/>
</dbReference>
<evidence type="ECO:0008006" key="3">
    <source>
        <dbReference type="Google" id="ProtNLM"/>
    </source>
</evidence>
<protein>
    <recommendedName>
        <fullName evidence="3">Origin recognition complex subunit 6</fullName>
    </recommendedName>
</protein>
<gene>
    <name evidence="1" type="ORF">CU098_013885</name>
</gene>